<dbReference type="GO" id="GO:0005886">
    <property type="term" value="C:plasma membrane"/>
    <property type="evidence" value="ECO:0007669"/>
    <property type="project" value="UniProtKB-SubCell"/>
</dbReference>
<evidence type="ECO:0000256" key="7">
    <source>
        <dbReference type="SAM" id="Phobius"/>
    </source>
</evidence>
<dbReference type="PANTHER" id="PTHR33362">
    <property type="entry name" value="SIALIC ACID TRAP TRANSPORTER PERMEASE PROTEIN SIAT-RELATED"/>
    <property type="match status" value="1"/>
</dbReference>
<protein>
    <recommendedName>
        <fullName evidence="8">TRAP C4-dicarboxylate transport system permease DctM subunit domain-containing protein</fullName>
    </recommendedName>
</protein>
<evidence type="ECO:0000256" key="4">
    <source>
        <dbReference type="ARBA" id="ARBA00022692"/>
    </source>
</evidence>
<dbReference type="InterPro" id="IPR004681">
    <property type="entry name" value="TRAP_DctM"/>
</dbReference>
<evidence type="ECO:0000256" key="3">
    <source>
        <dbReference type="ARBA" id="ARBA00022519"/>
    </source>
</evidence>
<dbReference type="PIRSF" id="PIRSF006066">
    <property type="entry name" value="HI0050"/>
    <property type="match status" value="1"/>
</dbReference>
<keyword evidence="2" id="KW-1003">Cell membrane</keyword>
<dbReference type="NCBIfam" id="TIGR00786">
    <property type="entry name" value="dctM"/>
    <property type="match status" value="1"/>
</dbReference>
<evidence type="ECO:0000256" key="6">
    <source>
        <dbReference type="ARBA" id="ARBA00023136"/>
    </source>
</evidence>
<dbReference type="EMBL" id="UINC01019499">
    <property type="protein sequence ID" value="SVA82590.1"/>
    <property type="molecule type" value="Genomic_DNA"/>
</dbReference>
<gene>
    <name evidence="9" type="ORF">METZ01_LOCUS135444</name>
</gene>
<keyword evidence="4 7" id="KW-0812">Transmembrane</keyword>
<evidence type="ECO:0000313" key="9">
    <source>
        <dbReference type="EMBL" id="SVA82590.1"/>
    </source>
</evidence>
<organism evidence="9">
    <name type="scientific">marine metagenome</name>
    <dbReference type="NCBI Taxonomy" id="408172"/>
    <lineage>
        <taxon>unclassified sequences</taxon>
        <taxon>metagenomes</taxon>
        <taxon>ecological metagenomes</taxon>
    </lineage>
</organism>
<feature type="transmembrane region" description="Helical" evidence="7">
    <location>
        <begin position="135"/>
        <end position="158"/>
    </location>
</feature>
<keyword evidence="5 7" id="KW-1133">Transmembrane helix</keyword>
<feature type="transmembrane region" description="Helical" evidence="7">
    <location>
        <begin position="238"/>
        <end position="254"/>
    </location>
</feature>
<feature type="transmembrane region" description="Helical" evidence="7">
    <location>
        <begin position="390"/>
        <end position="419"/>
    </location>
</feature>
<dbReference type="Pfam" id="PF06808">
    <property type="entry name" value="DctM"/>
    <property type="match status" value="1"/>
</dbReference>
<evidence type="ECO:0000259" key="8">
    <source>
        <dbReference type="Pfam" id="PF06808"/>
    </source>
</evidence>
<feature type="transmembrane region" description="Helical" evidence="7">
    <location>
        <begin position="12"/>
        <end position="38"/>
    </location>
</feature>
<feature type="domain" description="TRAP C4-dicarboxylate transport system permease DctM subunit" evidence="8">
    <location>
        <begin position="11"/>
        <end position="413"/>
    </location>
</feature>
<dbReference type="GO" id="GO:0022857">
    <property type="term" value="F:transmembrane transporter activity"/>
    <property type="evidence" value="ECO:0007669"/>
    <property type="project" value="TreeGrafter"/>
</dbReference>
<name>A0A381Z061_9ZZZZ</name>
<feature type="transmembrane region" description="Helical" evidence="7">
    <location>
        <begin position="170"/>
        <end position="191"/>
    </location>
</feature>
<feature type="transmembrane region" description="Helical" evidence="7">
    <location>
        <begin position="319"/>
        <end position="341"/>
    </location>
</feature>
<comment type="subcellular location">
    <subcellularLocation>
        <location evidence="1">Cell inner membrane</location>
        <topology evidence="1">Multi-pass membrane protein</topology>
    </subcellularLocation>
</comment>
<feature type="transmembrane region" description="Helical" evidence="7">
    <location>
        <begin position="50"/>
        <end position="70"/>
    </location>
</feature>
<keyword evidence="6 7" id="KW-0472">Membrane</keyword>
<feature type="transmembrane region" description="Helical" evidence="7">
    <location>
        <begin position="353"/>
        <end position="378"/>
    </location>
</feature>
<dbReference type="InterPro" id="IPR010656">
    <property type="entry name" value="DctM"/>
</dbReference>
<keyword evidence="3" id="KW-0997">Cell inner membrane</keyword>
<feature type="transmembrane region" description="Helical" evidence="7">
    <location>
        <begin position="97"/>
        <end position="123"/>
    </location>
</feature>
<dbReference type="AlphaFoldDB" id="A0A381Z061"/>
<feature type="non-terminal residue" evidence="9">
    <location>
        <position position="1"/>
    </location>
</feature>
<evidence type="ECO:0000256" key="2">
    <source>
        <dbReference type="ARBA" id="ARBA00022475"/>
    </source>
</evidence>
<reference evidence="9" key="1">
    <citation type="submission" date="2018-05" db="EMBL/GenBank/DDBJ databases">
        <authorList>
            <person name="Lanie J.A."/>
            <person name="Ng W.-L."/>
            <person name="Kazmierczak K.M."/>
            <person name="Andrzejewski T.M."/>
            <person name="Davidsen T.M."/>
            <person name="Wayne K.J."/>
            <person name="Tettelin H."/>
            <person name="Glass J.I."/>
            <person name="Rusch D."/>
            <person name="Podicherti R."/>
            <person name="Tsui H.-C.T."/>
            <person name="Winkler M.E."/>
        </authorList>
    </citation>
    <scope>NUCLEOTIDE SEQUENCE</scope>
</reference>
<sequence>VTVLAMVIVPTVLFLLGFPVYITLLAAVCVTVVIVMDISPLVIHQTMFGGLNYFAFLAVPFFVFAGDLMARSGIADRLVNWIQLITGSVRGSLPMTVIGASTMMGAVSGSSPATVAAVGQIMYRKLTQVGYDRNFSLGLITSSGSIAIVIPPSIALILYGSAAEESISKLFIAGVIPGIMLAVLCAAYIFWRSTGQYSQIERSGITFFRATIDASGALALPVLVLTAIFSGWVSPTEAGGFACLAAIILARFVYRSMTWLEIVDCAAESTRITAQILIIVATAAAFSWLLTVQGVPQQLVAWIAEIGVEKWSYMLSVNLLLLFLGCLIDPASAILILTPILLPLAESFGIDPIHFGIIMTVNLSIGMFTPPFGLNIFVAQSTTGESIGRIYLGVMPFVGVYLVGLILVVISPSISLWMLDW</sequence>
<evidence type="ECO:0000256" key="5">
    <source>
        <dbReference type="ARBA" id="ARBA00022989"/>
    </source>
</evidence>
<accession>A0A381Z061</accession>
<proteinExistence type="predicted"/>
<evidence type="ECO:0000256" key="1">
    <source>
        <dbReference type="ARBA" id="ARBA00004429"/>
    </source>
</evidence>
<feature type="transmembrane region" description="Helical" evidence="7">
    <location>
        <begin position="212"/>
        <end position="232"/>
    </location>
</feature>